<dbReference type="Proteomes" id="UP000646523">
    <property type="component" value="Unassembled WGS sequence"/>
</dbReference>
<evidence type="ECO:0000313" key="2">
    <source>
        <dbReference type="EMBL" id="GGO65848.1"/>
    </source>
</evidence>
<keyword evidence="3" id="KW-1185">Reference proteome</keyword>
<feature type="region of interest" description="Disordered" evidence="1">
    <location>
        <begin position="1"/>
        <end position="23"/>
    </location>
</feature>
<evidence type="ECO:0000313" key="3">
    <source>
        <dbReference type="Proteomes" id="UP000646523"/>
    </source>
</evidence>
<evidence type="ECO:0000256" key="1">
    <source>
        <dbReference type="SAM" id="MobiDB-lite"/>
    </source>
</evidence>
<feature type="compositionally biased region" description="Polar residues" evidence="1">
    <location>
        <begin position="12"/>
        <end position="22"/>
    </location>
</feature>
<sequence>MSARGSVPAAPENSSDQVSSQVVGPLDRLSTQVLTASARRAVMKTIVAANTTAIVKPRPRLP</sequence>
<gene>
    <name evidence="2" type="ORF">GCM10012289_18520</name>
</gene>
<reference evidence="2" key="2">
    <citation type="submission" date="2020-09" db="EMBL/GenBank/DDBJ databases">
        <authorList>
            <person name="Sun Q."/>
            <person name="Zhou Y."/>
        </authorList>
    </citation>
    <scope>NUCLEOTIDE SEQUENCE</scope>
    <source>
        <strain evidence="2">CGMCC 4.7368</strain>
    </source>
</reference>
<dbReference type="EMBL" id="BMNH01000003">
    <property type="protein sequence ID" value="GGO65848.1"/>
    <property type="molecule type" value="Genomic_DNA"/>
</dbReference>
<proteinExistence type="predicted"/>
<reference evidence="2" key="1">
    <citation type="journal article" date="2014" name="Int. J. Syst. Evol. Microbiol.">
        <title>Complete genome sequence of Corynebacterium casei LMG S-19264T (=DSM 44701T), isolated from a smear-ripened cheese.</title>
        <authorList>
            <consortium name="US DOE Joint Genome Institute (JGI-PGF)"/>
            <person name="Walter F."/>
            <person name="Albersmeier A."/>
            <person name="Kalinowski J."/>
            <person name="Ruckert C."/>
        </authorList>
    </citation>
    <scope>NUCLEOTIDE SEQUENCE</scope>
    <source>
        <strain evidence="2">CGMCC 4.7368</strain>
    </source>
</reference>
<accession>A0A918DGW6</accession>
<dbReference type="AlphaFoldDB" id="A0A918DGW6"/>
<protein>
    <recommendedName>
        <fullName evidence="4">FXSXX-COOH protein</fullName>
    </recommendedName>
</protein>
<name>A0A918DGW6_9ACTN</name>
<organism evidence="2 3">
    <name type="scientific">Nonomuraea cavernae</name>
    <dbReference type="NCBI Taxonomy" id="2045107"/>
    <lineage>
        <taxon>Bacteria</taxon>
        <taxon>Bacillati</taxon>
        <taxon>Actinomycetota</taxon>
        <taxon>Actinomycetes</taxon>
        <taxon>Streptosporangiales</taxon>
        <taxon>Streptosporangiaceae</taxon>
        <taxon>Nonomuraea</taxon>
    </lineage>
</organism>
<comment type="caution">
    <text evidence="2">The sequence shown here is derived from an EMBL/GenBank/DDBJ whole genome shotgun (WGS) entry which is preliminary data.</text>
</comment>
<evidence type="ECO:0008006" key="4">
    <source>
        <dbReference type="Google" id="ProtNLM"/>
    </source>
</evidence>